<dbReference type="Gene3D" id="3.30.379.10">
    <property type="entry name" value="Chitobiase/beta-hexosaminidase domain 2-like"/>
    <property type="match status" value="1"/>
</dbReference>
<evidence type="ECO:0000259" key="3">
    <source>
        <dbReference type="Pfam" id="PF05089"/>
    </source>
</evidence>
<protein>
    <recommendedName>
        <fullName evidence="7">Alpha-N-acetylglucosaminidase C-terminal domain-containing protein</fullName>
    </recommendedName>
</protein>
<dbReference type="InterPro" id="IPR024240">
    <property type="entry name" value="NAGLU_N"/>
</dbReference>
<keyword evidence="1" id="KW-0378">Hydrolase</keyword>
<dbReference type="HOGENOM" id="CLU_074246_1_0_1"/>
<dbReference type="EMBL" id="CAQQ02070326">
    <property type="status" value="NOT_ANNOTATED_CDS"/>
    <property type="molecule type" value="Genomic_DNA"/>
</dbReference>
<sequence length="236" mass="28055">MIFVIFISIVIGQISGDFVRDLKSKTSLEIQKQAAEDVINRLIPEFTDRLEIFIDPKLKTNTFKLFKRNGSKLKIYGYDGVSACKGFNYYLKYFLNGHISWDGNNLDHIGIVDWPDVSITSTSKSKFIYYQNVCTWGYSFTWWTWKDWRKHIDWMALMGINLSLAPIQEEIWFRVYKQIGLTEEEILDHFSGPAFLPWFKLRTRRLQWMNMCKGWNENPNEYRMMLEQLTNNSKKP</sequence>
<feature type="domain" description="Alpha-N-acetylglucosaminidase tim-barrel" evidence="3">
    <location>
        <begin position="129"/>
        <end position="206"/>
    </location>
</feature>
<dbReference type="Gene3D" id="3.20.20.80">
    <property type="entry name" value="Glycosidases"/>
    <property type="match status" value="1"/>
</dbReference>
<dbReference type="InterPro" id="IPR024733">
    <property type="entry name" value="NAGLU_tim-barrel"/>
</dbReference>
<dbReference type="PANTHER" id="PTHR12872">
    <property type="entry name" value="ALPHA-N-ACETYLGLUCOSAMINIDASE"/>
    <property type="match status" value="1"/>
</dbReference>
<feature type="domain" description="Alpha-N-acetylglucosaminidase N-terminal" evidence="4">
    <location>
        <begin position="33"/>
        <end position="107"/>
    </location>
</feature>
<keyword evidence="2" id="KW-0732">Signal</keyword>
<evidence type="ECO:0000256" key="2">
    <source>
        <dbReference type="SAM" id="SignalP"/>
    </source>
</evidence>
<dbReference type="InterPro" id="IPR007781">
    <property type="entry name" value="NAGLU"/>
</dbReference>
<accession>T1GHD2</accession>
<dbReference type="EMBL" id="CAQQ02070327">
    <property type="status" value="NOT_ANNOTATED_CDS"/>
    <property type="molecule type" value="Genomic_DNA"/>
</dbReference>
<evidence type="ECO:0000313" key="6">
    <source>
        <dbReference type="Proteomes" id="UP000015102"/>
    </source>
</evidence>
<name>T1GHD2_MEGSC</name>
<dbReference type="Pfam" id="PF05089">
    <property type="entry name" value="NAGLU"/>
    <property type="match status" value="1"/>
</dbReference>
<reference evidence="5" key="2">
    <citation type="submission" date="2015-06" db="UniProtKB">
        <authorList>
            <consortium name="EnsemblMetazoa"/>
        </authorList>
    </citation>
    <scope>IDENTIFICATION</scope>
</reference>
<dbReference type="InterPro" id="IPR029018">
    <property type="entry name" value="Hex-like_dom2"/>
</dbReference>
<evidence type="ECO:0000313" key="5">
    <source>
        <dbReference type="EnsemblMetazoa" id="MESCA002827-PA"/>
    </source>
</evidence>
<dbReference type="Pfam" id="PF12971">
    <property type="entry name" value="NAGLU_N"/>
    <property type="match status" value="1"/>
</dbReference>
<dbReference type="AlphaFoldDB" id="T1GHD2"/>
<reference evidence="6" key="1">
    <citation type="submission" date="2013-02" db="EMBL/GenBank/DDBJ databases">
        <authorList>
            <person name="Hughes D."/>
        </authorList>
    </citation>
    <scope>NUCLEOTIDE SEQUENCE</scope>
    <source>
        <strain>Durham</strain>
        <strain evidence="6">NC isolate 2 -- Noor lab</strain>
    </source>
</reference>
<dbReference type="GO" id="GO:0016787">
    <property type="term" value="F:hydrolase activity"/>
    <property type="evidence" value="ECO:0007669"/>
    <property type="project" value="UniProtKB-KW"/>
</dbReference>
<feature type="signal peptide" evidence="2">
    <location>
        <begin position="1"/>
        <end position="16"/>
    </location>
</feature>
<proteinExistence type="predicted"/>
<keyword evidence="6" id="KW-1185">Reference proteome</keyword>
<dbReference type="PANTHER" id="PTHR12872:SF1">
    <property type="entry name" value="ALPHA-N-ACETYLGLUCOSAMINIDASE"/>
    <property type="match status" value="1"/>
</dbReference>
<dbReference type="EnsemblMetazoa" id="MESCA002827-RA">
    <property type="protein sequence ID" value="MESCA002827-PA"/>
    <property type="gene ID" value="MESCA002827"/>
</dbReference>
<evidence type="ECO:0000259" key="4">
    <source>
        <dbReference type="Pfam" id="PF12971"/>
    </source>
</evidence>
<dbReference type="Proteomes" id="UP000015102">
    <property type="component" value="Unassembled WGS sequence"/>
</dbReference>
<feature type="chain" id="PRO_5004577368" description="Alpha-N-acetylglucosaminidase C-terminal domain-containing protein" evidence="2">
    <location>
        <begin position="17"/>
        <end position="236"/>
    </location>
</feature>
<evidence type="ECO:0000256" key="1">
    <source>
        <dbReference type="ARBA" id="ARBA00022801"/>
    </source>
</evidence>
<dbReference type="STRING" id="36166.T1GHD2"/>
<evidence type="ECO:0008006" key="7">
    <source>
        <dbReference type="Google" id="ProtNLM"/>
    </source>
</evidence>
<organism evidence="5 6">
    <name type="scientific">Megaselia scalaris</name>
    <name type="common">Humpbacked fly</name>
    <name type="synonym">Phora scalaris</name>
    <dbReference type="NCBI Taxonomy" id="36166"/>
    <lineage>
        <taxon>Eukaryota</taxon>
        <taxon>Metazoa</taxon>
        <taxon>Ecdysozoa</taxon>
        <taxon>Arthropoda</taxon>
        <taxon>Hexapoda</taxon>
        <taxon>Insecta</taxon>
        <taxon>Pterygota</taxon>
        <taxon>Neoptera</taxon>
        <taxon>Endopterygota</taxon>
        <taxon>Diptera</taxon>
        <taxon>Brachycera</taxon>
        <taxon>Muscomorpha</taxon>
        <taxon>Platypezoidea</taxon>
        <taxon>Phoridae</taxon>
        <taxon>Megaseliini</taxon>
        <taxon>Megaselia</taxon>
    </lineage>
</organism>